<accession>A0ABC8R304</accession>
<dbReference type="InterPro" id="IPR039780">
    <property type="entry name" value="Mot2"/>
</dbReference>
<evidence type="ECO:0000313" key="1">
    <source>
        <dbReference type="EMBL" id="CAK9139178.1"/>
    </source>
</evidence>
<evidence type="ECO:0008006" key="3">
    <source>
        <dbReference type="Google" id="ProtNLM"/>
    </source>
</evidence>
<reference evidence="1 2" key="1">
    <citation type="submission" date="2024-02" db="EMBL/GenBank/DDBJ databases">
        <authorList>
            <person name="Vignale AGUSTIN F."/>
            <person name="Sosa J E."/>
            <person name="Modenutti C."/>
        </authorList>
    </citation>
    <scope>NUCLEOTIDE SEQUENCE [LARGE SCALE GENOMIC DNA]</scope>
</reference>
<dbReference type="AlphaFoldDB" id="A0ABC8R304"/>
<proteinExistence type="predicted"/>
<dbReference type="Proteomes" id="UP001642360">
    <property type="component" value="Unassembled WGS sequence"/>
</dbReference>
<comment type="caution">
    <text evidence="1">The sequence shown here is derived from an EMBL/GenBank/DDBJ whole genome shotgun (WGS) entry which is preliminary data.</text>
</comment>
<gene>
    <name evidence="1" type="ORF">ILEXP_LOCUS6541</name>
</gene>
<organism evidence="1 2">
    <name type="scientific">Ilex paraguariensis</name>
    <name type="common">yerba mate</name>
    <dbReference type="NCBI Taxonomy" id="185542"/>
    <lineage>
        <taxon>Eukaryota</taxon>
        <taxon>Viridiplantae</taxon>
        <taxon>Streptophyta</taxon>
        <taxon>Embryophyta</taxon>
        <taxon>Tracheophyta</taxon>
        <taxon>Spermatophyta</taxon>
        <taxon>Magnoliopsida</taxon>
        <taxon>eudicotyledons</taxon>
        <taxon>Gunneridae</taxon>
        <taxon>Pentapetalae</taxon>
        <taxon>asterids</taxon>
        <taxon>campanulids</taxon>
        <taxon>Aquifoliales</taxon>
        <taxon>Aquifoliaceae</taxon>
        <taxon>Ilex</taxon>
    </lineage>
</organism>
<dbReference type="InterPro" id="IPR013083">
    <property type="entry name" value="Znf_RING/FYVE/PHD"/>
</dbReference>
<dbReference type="Gene3D" id="3.30.40.10">
    <property type="entry name" value="Zinc/RING finger domain, C3HC4 (zinc finger)"/>
    <property type="match status" value="1"/>
</dbReference>
<dbReference type="PANTHER" id="PTHR12603:SF0">
    <property type="entry name" value="CCR4-NOT TRANSCRIPTION COMPLEX SUBUNIT 4"/>
    <property type="match status" value="1"/>
</dbReference>
<dbReference type="EMBL" id="CAUOFW020000943">
    <property type="protein sequence ID" value="CAK9139178.1"/>
    <property type="molecule type" value="Genomic_DNA"/>
</dbReference>
<dbReference type="Pfam" id="PF14570">
    <property type="entry name" value="zf-RING_4"/>
    <property type="match status" value="1"/>
</dbReference>
<sequence length="258" mass="27982">MANVVANNMSCKVGSGGQGGSHPSSLLISHMENRSLESLEVRSKGVDIEGSDVHDSDLDCLMSSAVGSSIVLDGSMKDLSESCCSSASGRCCPGYVSKTEEDDGCLDDWEAVADALTFNEKQNNPNLEPLSGFGKKIGLTEPSNSGVSLSERESKEVISRGQVNRRAWQPDDVYRPRSLPSVKKHCSFTTDSSNGSVSWACQSIMTQPSSCLICCEDFDLTDLSFLPCPRGFRICLFCHKRILETDGLCPCRRKNYDP</sequence>
<name>A0ABC8R304_9AQUA</name>
<keyword evidence="2" id="KW-1185">Reference proteome</keyword>
<evidence type="ECO:0000313" key="2">
    <source>
        <dbReference type="Proteomes" id="UP001642360"/>
    </source>
</evidence>
<protein>
    <recommendedName>
        <fullName evidence="3">RING-type domain-containing protein</fullName>
    </recommendedName>
</protein>
<dbReference type="PANTHER" id="PTHR12603">
    <property type="entry name" value="CCR4-NOT TRANSCRIPTION COMPLEX RELATED"/>
    <property type="match status" value="1"/>
</dbReference>
<dbReference type="SUPFAM" id="SSF57850">
    <property type="entry name" value="RING/U-box"/>
    <property type="match status" value="1"/>
</dbReference>